<dbReference type="PROSITE" id="PS50994">
    <property type="entry name" value="INTEGRASE"/>
    <property type="match status" value="1"/>
</dbReference>
<reference evidence="4" key="1">
    <citation type="submission" date="2020-04" db="EMBL/GenBank/DDBJ databases">
        <authorList>
            <person name="Alioto T."/>
            <person name="Alioto T."/>
            <person name="Gomez Garrido J."/>
        </authorList>
    </citation>
    <scope>NUCLEOTIDE SEQUENCE</scope>
    <source>
        <strain evidence="4">A484AB</strain>
    </source>
</reference>
<dbReference type="SUPFAM" id="SSF53098">
    <property type="entry name" value="Ribonuclease H-like"/>
    <property type="match status" value="1"/>
</dbReference>
<organism evidence="4 5">
    <name type="scientific">Paramuricea clavata</name>
    <name type="common">Red gorgonian</name>
    <name type="synonym">Violescent sea-whip</name>
    <dbReference type="NCBI Taxonomy" id="317549"/>
    <lineage>
        <taxon>Eukaryota</taxon>
        <taxon>Metazoa</taxon>
        <taxon>Cnidaria</taxon>
        <taxon>Anthozoa</taxon>
        <taxon>Octocorallia</taxon>
        <taxon>Malacalcyonacea</taxon>
        <taxon>Plexauridae</taxon>
        <taxon>Paramuricea</taxon>
    </lineage>
</organism>
<evidence type="ECO:0000259" key="2">
    <source>
        <dbReference type="PROSITE" id="PS50878"/>
    </source>
</evidence>
<dbReference type="GO" id="GO:0015074">
    <property type="term" value="P:DNA integration"/>
    <property type="evidence" value="ECO:0007669"/>
    <property type="project" value="InterPro"/>
</dbReference>
<dbReference type="Proteomes" id="UP001152795">
    <property type="component" value="Unassembled WGS sequence"/>
</dbReference>
<accession>A0A6S7GN88</accession>
<evidence type="ECO:0000313" key="4">
    <source>
        <dbReference type="EMBL" id="CAB3991319.1"/>
    </source>
</evidence>
<dbReference type="SUPFAM" id="SSF50630">
    <property type="entry name" value="Acid proteases"/>
    <property type="match status" value="1"/>
</dbReference>
<dbReference type="Gene3D" id="2.40.70.10">
    <property type="entry name" value="Acid Proteases"/>
    <property type="match status" value="1"/>
</dbReference>
<dbReference type="EMBL" id="CACRXK020001826">
    <property type="protein sequence ID" value="CAB3991319.1"/>
    <property type="molecule type" value="Genomic_DNA"/>
</dbReference>
<keyword evidence="5" id="KW-1185">Reference proteome</keyword>
<dbReference type="OrthoDB" id="5968803at2759"/>
<dbReference type="CDD" id="cd09274">
    <property type="entry name" value="RNase_HI_RT_Ty3"/>
    <property type="match status" value="1"/>
</dbReference>
<dbReference type="CDD" id="cd01647">
    <property type="entry name" value="RT_LTR"/>
    <property type="match status" value="1"/>
</dbReference>
<protein>
    <submittedName>
        <fullName evidence="4">Retrovirus-related Pol poly</fullName>
    </submittedName>
</protein>
<dbReference type="Pfam" id="PF00078">
    <property type="entry name" value="RVT_1"/>
    <property type="match status" value="1"/>
</dbReference>
<evidence type="ECO:0000256" key="1">
    <source>
        <dbReference type="SAM" id="MobiDB-lite"/>
    </source>
</evidence>
<dbReference type="InterPro" id="IPR043502">
    <property type="entry name" value="DNA/RNA_pol_sf"/>
</dbReference>
<dbReference type="InterPro" id="IPR043128">
    <property type="entry name" value="Rev_trsase/Diguanyl_cyclase"/>
</dbReference>
<dbReference type="Gene3D" id="3.10.20.370">
    <property type="match status" value="1"/>
</dbReference>
<dbReference type="Gene3D" id="3.30.420.10">
    <property type="entry name" value="Ribonuclease H-like superfamily/Ribonuclease H"/>
    <property type="match status" value="1"/>
</dbReference>
<proteinExistence type="predicted"/>
<evidence type="ECO:0000259" key="3">
    <source>
        <dbReference type="PROSITE" id="PS50994"/>
    </source>
</evidence>
<dbReference type="Pfam" id="PF17919">
    <property type="entry name" value="RT_RNaseH_2"/>
    <property type="match status" value="1"/>
</dbReference>
<gene>
    <name evidence="4" type="ORF">PACLA_8A082015</name>
</gene>
<comment type="caution">
    <text evidence="4">The sequence shown here is derived from an EMBL/GenBank/DDBJ whole genome shotgun (WGS) entry which is preliminary data.</text>
</comment>
<dbReference type="InterPro" id="IPR001584">
    <property type="entry name" value="Integrase_cat-core"/>
</dbReference>
<name>A0A6S7GN88_PARCT</name>
<dbReference type="InterPro" id="IPR036397">
    <property type="entry name" value="RNaseH_sf"/>
</dbReference>
<dbReference type="InterPro" id="IPR041577">
    <property type="entry name" value="RT_RNaseH_2"/>
</dbReference>
<feature type="region of interest" description="Disordered" evidence="1">
    <location>
        <begin position="1015"/>
        <end position="1036"/>
    </location>
</feature>
<dbReference type="PANTHER" id="PTHR37984">
    <property type="entry name" value="PROTEIN CBG26694"/>
    <property type="match status" value="1"/>
</dbReference>
<dbReference type="Gene3D" id="3.30.70.270">
    <property type="match status" value="2"/>
</dbReference>
<sequence>MAQFHLPSSLDLTDRNLADSFKKWKRQLQVYVEASGNNNKPKQRQTAIILHCAGPQVLEVYDHFEFEGENNKNDPVKVLEKLEEYCNPRQNEVLQSFRFWQVPFQEPFDTFLTKLYSYADSCNFKEKERMIRDKIVFTVTGKQQELLLRETSLDLKKAVEICRANEITSRNKKEMSKSSQLQKIEQIAGKKSSKHPSKQHPEQQKNRNNPHTLKECNFCGKSHEAIKTKCPAWGKLCNHCKGRNHFEVKCKKVHTVETKSNFDESDDSDTNWLATVEVPNKIRATALMQVNDCDVRFQLDTGADVNTLCQKFVRPTQVEPTTQKLIMWNKSKVNPLGETTLKITNPKNEEETVVDFIVVPNDYSCLLGLSTIQQMGLLTINDGNFIAHISTDANQLGSLGETQLHVDPNVPPRALPCRKLPLALQENVKEELNHLVEAGILVPVEEPTAWVSQMAVVKKPNGSLRICIDPQPLNAALQREHYKLPTLDDVLPSFSQARVFSKLDVKQAYWHVQLDNESSLLTTMITPFGRYRWARLPFGLKVSSEIFQRKLNEALVGLNGVICIADDLVVYGSGNTREEADADHEQNLLALQERCTKKRVKLNDEKTVLKQTEIKFMGHLITNEGVKADKSKVEAILDMPAPTDVHGVKRLCGMIQYLAKFLPNLAGDLQPIRELTKKDSEEAFQKVKEKITNTPLLAYFDSNKELLLQVDSSKDGLGAALMQDGKPIEYASRALTPAERNWAQIEKETLAVVFGLERFDQYTYGRKVIVQNDHKPLTSILKKPLSQTPKRLQALMLRVHRYDIEFHYIQGSQLVIADTLSRAFLDVPDAQIKGRDYLATVDYFSGFIEVDHLSTATSKQIITKLKGHFARYSIPSEMFKTFTKHWGIKHVTSSPLHHQSNGKAEAAVKTIKLMMNKSLRDNTDQYEALLELRNTPRQAISNTKSERARNATQKRARHRLLVKQSYDKGARDLKQLSPVNDRISLKERMVYIEETEFIYAPRQVKSTKITVKTTREKQRYKQDHNEQDKSGSDSSRVFSPLAHLTAGSMSFGIVLIDQSHYSPPKFGGHKFVLIMHKFNTK</sequence>
<dbReference type="InterPro" id="IPR050951">
    <property type="entry name" value="Retrovirus_Pol_polyprotein"/>
</dbReference>
<dbReference type="PANTHER" id="PTHR37984:SF8">
    <property type="entry name" value="CCHC-TYPE DOMAIN-CONTAINING PROTEIN"/>
    <property type="match status" value="1"/>
</dbReference>
<dbReference type="FunFam" id="3.10.20.370:FF:000001">
    <property type="entry name" value="Retrovirus-related Pol polyprotein from transposon 17.6-like protein"/>
    <property type="match status" value="1"/>
</dbReference>
<feature type="compositionally biased region" description="Basic and acidic residues" evidence="1">
    <location>
        <begin position="1015"/>
        <end position="1031"/>
    </location>
</feature>
<feature type="domain" description="Reverse transcriptase" evidence="2">
    <location>
        <begin position="438"/>
        <end position="621"/>
    </location>
</feature>
<dbReference type="InterPro" id="IPR012337">
    <property type="entry name" value="RNaseH-like_sf"/>
</dbReference>
<dbReference type="PROSITE" id="PS50878">
    <property type="entry name" value="RT_POL"/>
    <property type="match status" value="1"/>
</dbReference>
<feature type="non-terminal residue" evidence="4">
    <location>
        <position position="1"/>
    </location>
</feature>
<feature type="region of interest" description="Disordered" evidence="1">
    <location>
        <begin position="171"/>
        <end position="211"/>
    </location>
</feature>
<evidence type="ECO:0000313" key="5">
    <source>
        <dbReference type="Proteomes" id="UP001152795"/>
    </source>
</evidence>
<dbReference type="SUPFAM" id="SSF56672">
    <property type="entry name" value="DNA/RNA polymerases"/>
    <property type="match status" value="1"/>
</dbReference>
<dbReference type="InterPro" id="IPR000477">
    <property type="entry name" value="RT_dom"/>
</dbReference>
<dbReference type="InterPro" id="IPR021109">
    <property type="entry name" value="Peptidase_aspartic_dom_sf"/>
</dbReference>
<dbReference type="GO" id="GO:0003676">
    <property type="term" value="F:nucleic acid binding"/>
    <property type="evidence" value="ECO:0007669"/>
    <property type="project" value="InterPro"/>
</dbReference>
<dbReference type="AlphaFoldDB" id="A0A6S7GN88"/>
<dbReference type="Gene3D" id="3.10.10.10">
    <property type="entry name" value="HIV Type 1 Reverse Transcriptase, subunit A, domain 1"/>
    <property type="match status" value="1"/>
</dbReference>
<feature type="domain" description="Integrase catalytic" evidence="3">
    <location>
        <begin position="785"/>
        <end position="961"/>
    </location>
</feature>